<comment type="similarity">
    <text evidence="2">Belongs to the PNP/MTAP phosphorylase family.</text>
</comment>
<keyword evidence="9" id="KW-1185">Reference proteome</keyword>
<evidence type="ECO:0000256" key="3">
    <source>
        <dbReference type="ARBA" id="ARBA00011886"/>
    </source>
</evidence>
<evidence type="ECO:0000256" key="6">
    <source>
        <dbReference type="ARBA" id="ARBA00031036"/>
    </source>
</evidence>
<dbReference type="GO" id="GO:0004731">
    <property type="term" value="F:purine-nucleoside phosphorylase activity"/>
    <property type="evidence" value="ECO:0007669"/>
    <property type="project" value="UniProtKB-EC"/>
</dbReference>
<dbReference type="UniPathway" id="UPA00606"/>
<evidence type="ECO:0000256" key="5">
    <source>
        <dbReference type="ARBA" id="ARBA00022679"/>
    </source>
</evidence>
<dbReference type="Pfam" id="PF01048">
    <property type="entry name" value="PNP_UDP_1"/>
    <property type="match status" value="1"/>
</dbReference>
<evidence type="ECO:0000313" key="9">
    <source>
        <dbReference type="Proteomes" id="UP000199411"/>
    </source>
</evidence>
<evidence type="ECO:0000256" key="1">
    <source>
        <dbReference type="ARBA" id="ARBA00005058"/>
    </source>
</evidence>
<dbReference type="InterPro" id="IPR000845">
    <property type="entry name" value="Nucleoside_phosphorylase_d"/>
</dbReference>
<dbReference type="GO" id="GO:0009116">
    <property type="term" value="P:nucleoside metabolic process"/>
    <property type="evidence" value="ECO:0007669"/>
    <property type="project" value="InterPro"/>
</dbReference>
<evidence type="ECO:0000256" key="4">
    <source>
        <dbReference type="ARBA" id="ARBA00022676"/>
    </source>
</evidence>
<dbReference type="GO" id="GO:0005737">
    <property type="term" value="C:cytoplasm"/>
    <property type="evidence" value="ECO:0007669"/>
    <property type="project" value="TreeGrafter"/>
</dbReference>
<dbReference type="InterPro" id="IPR035994">
    <property type="entry name" value="Nucleoside_phosphorylase_sf"/>
</dbReference>
<protein>
    <recommendedName>
        <fullName evidence="3">purine-nucleoside phosphorylase</fullName>
        <ecNumber evidence="3">2.4.2.1</ecNumber>
    </recommendedName>
    <alternativeName>
        <fullName evidence="6">Inosine-guanosine phosphorylase</fullName>
    </alternativeName>
</protein>
<dbReference type="PANTHER" id="PTHR11904">
    <property type="entry name" value="METHYLTHIOADENOSINE/PURINE NUCLEOSIDE PHOSPHORYLASE"/>
    <property type="match status" value="1"/>
</dbReference>
<dbReference type="EMBL" id="FMYU01000013">
    <property type="protein sequence ID" value="SDC95618.1"/>
    <property type="molecule type" value="Genomic_DNA"/>
</dbReference>
<keyword evidence="5" id="KW-0808">Transferase</keyword>
<proteinExistence type="inferred from homology"/>
<evidence type="ECO:0000259" key="7">
    <source>
        <dbReference type="Pfam" id="PF01048"/>
    </source>
</evidence>
<dbReference type="NCBIfam" id="NF006054">
    <property type="entry name" value="PRK08202.1"/>
    <property type="match status" value="1"/>
</dbReference>
<accession>A0A1G6QTB7</accession>
<dbReference type="PANTHER" id="PTHR11904:SF9">
    <property type="entry name" value="PURINE NUCLEOSIDE PHOSPHORYLASE-RELATED"/>
    <property type="match status" value="1"/>
</dbReference>
<keyword evidence="4" id="KW-0328">Glycosyltransferase</keyword>
<evidence type="ECO:0000256" key="2">
    <source>
        <dbReference type="ARBA" id="ARBA00006751"/>
    </source>
</evidence>
<feature type="domain" description="Nucleoside phosphorylase" evidence="7">
    <location>
        <begin position="10"/>
        <end position="251"/>
    </location>
</feature>
<dbReference type="SUPFAM" id="SSF53167">
    <property type="entry name" value="Purine and uridine phosphorylases"/>
    <property type="match status" value="1"/>
</dbReference>
<evidence type="ECO:0000313" key="8">
    <source>
        <dbReference type="EMBL" id="SDC95618.1"/>
    </source>
</evidence>
<dbReference type="CDD" id="cd09009">
    <property type="entry name" value="PNP-EcPNPII_like"/>
    <property type="match status" value="1"/>
</dbReference>
<dbReference type="OrthoDB" id="1523230at2"/>
<organism evidence="8 9">
    <name type="scientific">Desulfurella multipotens</name>
    <dbReference type="NCBI Taxonomy" id="79269"/>
    <lineage>
        <taxon>Bacteria</taxon>
        <taxon>Pseudomonadati</taxon>
        <taxon>Campylobacterota</taxon>
        <taxon>Desulfurellia</taxon>
        <taxon>Desulfurellales</taxon>
        <taxon>Desulfurellaceae</taxon>
        <taxon>Desulfurella</taxon>
    </lineage>
</organism>
<gene>
    <name evidence="8" type="ORF">SAMN05660835_01650</name>
</gene>
<dbReference type="EC" id="2.4.2.1" evidence="3"/>
<dbReference type="Proteomes" id="UP000199411">
    <property type="component" value="Unassembled WGS sequence"/>
</dbReference>
<comment type="pathway">
    <text evidence="1">Purine metabolism; purine nucleoside salvage.</text>
</comment>
<reference evidence="9" key="1">
    <citation type="submission" date="2016-10" db="EMBL/GenBank/DDBJ databases">
        <authorList>
            <person name="Varghese N."/>
            <person name="Submissions S."/>
        </authorList>
    </citation>
    <scope>NUCLEOTIDE SEQUENCE [LARGE SCALE GENOMIC DNA]</scope>
    <source>
        <strain evidence="9">DSM 8415</strain>
    </source>
</reference>
<dbReference type="InterPro" id="IPR011268">
    <property type="entry name" value="Purine_phosphorylase"/>
</dbReference>
<sequence>MESKLGKSDICIITGTGIKIDLKSFTKKKQINYSEFDLPKPTTSSHKGYFEIFEGNNLRIIVANGRFHYYEGLSPSKLRALPEILCKTDPKLMILTNSTGGLDPFFKKGDLMVIRDHINLTNTNPLIGIDSDNKFVDMVDAYSPYYIEKLKESALGLSIDLKEGIYVGVSGPSLETPAETRFLRLIGASCVAMSLINETIVSRFFGIDVLGVSIITNVNKPDCMGKIPIEEVINQASLASKKLSILFDDFLLKNDFNKKRT</sequence>
<name>A0A1G6QTB7_9BACT</name>
<dbReference type="Gene3D" id="3.40.50.1580">
    <property type="entry name" value="Nucleoside phosphorylase domain"/>
    <property type="match status" value="1"/>
</dbReference>
<dbReference type="AlphaFoldDB" id="A0A1G6QTB7"/>
<dbReference type="RefSeq" id="WP_092129539.1">
    <property type="nucleotide sequence ID" value="NZ_FMYU01000013.1"/>
</dbReference>